<evidence type="ECO:0000313" key="2">
    <source>
        <dbReference type="Proteomes" id="UP000004793"/>
    </source>
</evidence>
<dbReference type="AlphaFoldDB" id="A0A7U6GE14"/>
<organism evidence="1 2">
    <name type="scientific">Caldisericum exile (strain DSM 21853 / NBRC 104410 / AZM16c01)</name>
    <dbReference type="NCBI Taxonomy" id="511051"/>
    <lineage>
        <taxon>Bacteria</taxon>
        <taxon>Pseudomonadati</taxon>
        <taxon>Caldisericota/Cryosericota group</taxon>
        <taxon>Caldisericota</taxon>
        <taxon>Caldisericia</taxon>
        <taxon>Caldisericales</taxon>
        <taxon>Caldisericaceae</taxon>
        <taxon>Caldisericum</taxon>
    </lineage>
</organism>
<proteinExistence type="predicted"/>
<gene>
    <name evidence="1" type="ordered locus">CSE_05090</name>
</gene>
<keyword evidence="2" id="KW-1185">Reference proteome</keyword>
<protein>
    <submittedName>
        <fullName evidence="1">Uncharacterized protein</fullName>
    </submittedName>
</protein>
<accession>A0A7U6GE14</accession>
<dbReference type="EMBL" id="AP012051">
    <property type="protein sequence ID" value="BAL80635.1"/>
    <property type="molecule type" value="Genomic_DNA"/>
</dbReference>
<name>A0A7U6GE14_CALEA</name>
<evidence type="ECO:0000313" key="1">
    <source>
        <dbReference type="EMBL" id="BAL80635.1"/>
    </source>
</evidence>
<dbReference type="Proteomes" id="UP000004793">
    <property type="component" value="Chromosome"/>
</dbReference>
<reference evidence="1 2" key="1">
    <citation type="submission" date="2011-01" db="EMBL/GenBank/DDBJ databases">
        <title>Whole genome sequence of Caldisericum exile AZM16c01.</title>
        <authorList>
            <person name="Narita-Yamada S."/>
            <person name="Kawakoshi A."/>
            <person name="Nakamura S."/>
            <person name="Sasagawa M."/>
            <person name="Fukada J."/>
            <person name="Sekine M."/>
            <person name="Kato Y."/>
            <person name="Fukai R."/>
            <person name="Sasaki K."/>
            <person name="Hanamaki A."/>
            <person name="Narita H."/>
            <person name="Konno Y."/>
            <person name="Mori K."/>
            <person name="Yamazaki S."/>
            <person name="Suzuki K."/>
            <person name="Fujita N."/>
        </authorList>
    </citation>
    <scope>NUCLEOTIDE SEQUENCE [LARGE SCALE GENOMIC DNA]</scope>
    <source>
        <strain evidence="2">DSM 21853 / NBRC 104410 / AZM16c01</strain>
    </source>
</reference>
<dbReference type="KEGG" id="cex:CSE_05090"/>
<sequence length="42" mass="4701">MKGEDASQYLGMTIIEGRCALQIPLNFKIPFDFLFVIPKALA</sequence>